<reference evidence="1 2" key="1">
    <citation type="journal article" date="2013" name="Nature">
        <title>Insights into bilaterian evolution from three spiralian genomes.</title>
        <authorList>
            <person name="Simakov O."/>
            <person name="Marletaz F."/>
            <person name="Cho S.J."/>
            <person name="Edsinger-Gonzales E."/>
            <person name="Havlak P."/>
            <person name="Hellsten U."/>
            <person name="Kuo D.H."/>
            <person name="Larsson T."/>
            <person name="Lv J."/>
            <person name="Arendt D."/>
            <person name="Savage R."/>
            <person name="Osoegawa K."/>
            <person name="de Jong P."/>
            <person name="Grimwood J."/>
            <person name="Chapman J.A."/>
            <person name="Shapiro H."/>
            <person name="Aerts A."/>
            <person name="Otillar R.P."/>
            <person name="Terry A.Y."/>
            <person name="Boore J.L."/>
            <person name="Grigoriev I.V."/>
            <person name="Lindberg D.R."/>
            <person name="Seaver E.C."/>
            <person name="Weisblat D.A."/>
            <person name="Putnam N.H."/>
            <person name="Rokhsar D.S."/>
        </authorList>
    </citation>
    <scope>NUCLEOTIDE SEQUENCE [LARGE SCALE GENOMIC DNA]</scope>
</reference>
<organism evidence="1 2">
    <name type="scientific">Lottia gigantea</name>
    <name type="common">Giant owl limpet</name>
    <dbReference type="NCBI Taxonomy" id="225164"/>
    <lineage>
        <taxon>Eukaryota</taxon>
        <taxon>Metazoa</taxon>
        <taxon>Spiralia</taxon>
        <taxon>Lophotrochozoa</taxon>
        <taxon>Mollusca</taxon>
        <taxon>Gastropoda</taxon>
        <taxon>Patellogastropoda</taxon>
        <taxon>Lottioidea</taxon>
        <taxon>Lottiidae</taxon>
        <taxon>Lottia</taxon>
    </lineage>
</organism>
<accession>V3ZYP9</accession>
<dbReference type="OrthoDB" id="5951936at2759"/>
<dbReference type="Proteomes" id="UP000030746">
    <property type="component" value="Unassembled WGS sequence"/>
</dbReference>
<name>V3ZYP9_LOTGI</name>
<dbReference type="Gene3D" id="2.40.50.140">
    <property type="entry name" value="Nucleic acid-binding proteins"/>
    <property type="match status" value="1"/>
</dbReference>
<dbReference type="GeneID" id="20243557"/>
<protein>
    <submittedName>
        <fullName evidence="1">Uncharacterized protein</fullName>
    </submittedName>
</protein>
<evidence type="ECO:0000313" key="1">
    <source>
        <dbReference type="EMBL" id="ESO86116.1"/>
    </source>
</evidence>
<gene>
    <name evidence="1" type="ORF">LOTGIDRAFT_176038</name>
</gene>
<dbReference type="InterPro" id="IPR012340">
    <property type="entry name" value="NA-bd_OB-fold"/>
</dbReference>
<sequence length="411" mass="47362">MVEEGIEEKRLKMDEAELIEVTGYIHNVSPVKISQKNNTYFSCLVQTEREVVDMVCLNADKFRFFKKAEREDTCVVVKNVRCQVENRKKKLFMNFMGSVTNCVERACFEKREQLKEDEEVIDISVEDLSTKPVDVCAYYSISGKIINVGKTMEVMLYGCKKNCQNVVLSDGRYKVNVSVYGDLIDQMEIGKNYRLKNVALRNVNNVKKITVRKQTCIEEIEYDLVGNLYDVGKNDNDETLMHMDIIGVKCDLKIKCPICANSYEHGMIKHAVTVRCVKCDMLTKTVKLNTAMTTRVDGTDENGKNHKLTIYDFVMNEMMKKMKKEQFMKDCKGLEEFLIQQSGKMNIVMDGSNVVIPVATVRLRYLVWFIGNTEDLRAVKVWRTFTLTEPKYSKLSGESVANFYFNRAKIL</sequence>
<dbReference type="OMA" id="CIAVHIT"/>
<evidence type="ECO:0000313" key="2">
    <source>
        <dbReference type="Proteomes" id="UP000030746"/>
    </source>
</evidence>
<dbReference type="HOGENOM" id="CLU_763506_0_0_1"/>
<dbReference type="EMBL" id="KB203174">
    <property type="protein sequence ID" value="ESO86116.1"/>
    <property type="molecule type" value="Genomic_DNA"/>
</dbReference>
<dbReference type="AlphaFoldDB" id="V3ZYP9"/>
<dbReference type="CTD" id="20243557"/>
<keyword evidence="2" id="KW-1185">Reference proteome</keyword>
<dbReference type="KEGG" id="lgi:LOTGIDRAFT_176038"/>
<dbReference type="RefSeq" id="XP_009063195.1">
    <property type="nucleotide sequence ID" value="XM_009064947.1"/>
</dbReference>
<dbReference type="SUPFAM" id="SSF50249">
    <property type="entry name" value="Nucleic acid-binding proteins"/>
    <property type="match status" value="1"/>
</dbReference>
<proteinExistence type="predicted"/>